<dbReference type="Proteomes" id="UP000295157">
    <property type="component" value="Unassembled WGS sequence"/>
</dbReference>
<dbReference type="SUPFAM" id="SSF52402">
    <property type="entry name" value="Adenine nucleotide alpha hydrolases-like"/>
    <property type="match status" value="1"/>
</dbReference>
<dbReference type="AlphaFoldDB" id="A0A4R4N6G0"/>
<dbReference type="NCBIfam" id="TIGR01536">
    <property type="entry name" value="asn_synth_AEB"/>
    <property type="match status" value="1"/>
</dbReference>
<keyword evidence="13" id="KW-0436">Ligase</keyword>
<comment type="caution">
    <text evidence="13">The sequence shown here is derived from an EMBL/GenBank/DDBJ whole genome shotgun (WGS) entry which is preliminary data.</text>
</comment>
<dbReference type="EMBL" id="SMJZ01000127">
    <property type="protein sequence ID" value="TDC02843.1"/>
    <property type="molecule type" value="Genomic_DNA"/>
</dbReference>
<dbReference type="InterPro" id="IPR001962">
    <property type="entry name" value="Asn_synthase"/>
</dbReference>
<dbReference type="Pfam" id="PF13537">
    <property type="entry name" value="GATase_7"/>
    <property type="match status" value="1"/>
</dbReference>
<dbReference type="InterPro" id="IPR051786">
    <property type="entry name" value="ASN_synthetase/amidase"/>
</dbReference>
<evidence type="ECO:0000256" key="3">
    <source>
        <dbReference type="ARBA" id="ARBA00012737"/>
    </source>
</evidence>
<feature type="active site" description="For GATase activity" evidence="9">
    <location>
        <position position="11"/>
    </location>
</feature>
<dbReference type="EC" id="6.3.5.4" evidence="3"/>
<keyword evidence="7 9" id="KW-0315">Glutamine amidotransferase</keyword>
<protein>
    <recommendedName>
        <fullName evidence="3">asparagine synthase (glutamine-hydrolyzing)</fullName>
        <ecNumber evidence="3">6.3.5.4</ecNumber>
    </recommendedName>
</protein>
<evidence type="ECO:0000313" key="13">
    <source>
        <dbReference type="EMBL" id="TDC02843.1"/>
    </source>
</evidence>
<evidence type="ECO:0000256" key="2">
    <source>
        <dbReference type="ARBA" id="ARBA00005752"/>
    </source>
</evidence>
<evidence type="ECO:0000256" key="7">
    <source>
        <dbReference type="ARBA" id="ARBA00022962"/>
    </source>
</evidence>
<dbReference type="InterPro" id="IPR006426">
    <property type="entry name" value="Asn_synth_AEB"/>
</dbReference>
<dbReference type="CDD" id="cd01991">
    <property type="entry name" value="Asn_synthase_B_C"/>
    <property type="match status" value="1"/>
</dbReference>
<dbReference type="PANTHER" id="PTHR43284">
    <property type="entry name" value="ASPARAGINE SYNTHETASE (GLUTAMINE-HYDROLYZING)"/>
    <property type="match status" value="1"/>
</dbReference>
<dbReference type="InterPro" id="IPR014729">
    <property type="entry name" value="Rossmann-like_a/b/a_fold"/>
</dbReference>
<comment type="similarity">
    <text evidence="2">Belongs to the asparagine synthetase family.</text>
</comment>
<accession>A0A4R4N6G0</accession>
<dbReference type="CDD" id="cd00712">
    <property type="entry name" value="AsnB"/>
    <property type="match status" value="1"/>
</dbReference>
<sequence>MRRQVLRLTVCGIAGVVRWGQDTSDNRTVERLLSAFEHRGPDGRGIISRGPGAIGAVRLSLVDVAGSDQPISCRISDVHLVFNGEIYNHAQLRRDLESSGHRFLTDGDGEVILASYLHDAGHFTEQLDGMFAFAIWDARRETLIVGRDRMGIKPLYVYASQERLVFSSELRSLVTDHHVPVDVNRDAVADYFTVRFSPPTYSPLTHVRKIQPGTTVAFNRRHPSGLVQASHELEFPASSGGKESRESLDRELRESVLTTLAPDALPAAFLSGGLDSATVSALAAQQTGRIAAFSVGYAENTWQDETRYAIEIARHIGARHDITHLTESNVPETFLATLQSLDEPIYTPVCLSTYAVSELAARDHKAVLAGDGSDELLLGYAHMHEAHQASLRGEPWRDEYWNALGWWTDDDRRRVLDDDMLKRCAPDISQERFGFTKLAASGVDAAEAIRWFEVTAKLPEYHLPRVDRLSMAHGLEVRVPFLRNNVVDWALAQPARALMTGRPKEVLRSVARGLVPRSIVDRPKQKFSAPARAWLAGPLRDMTLDLLRDGVGAEELGLETTGLALLANDFHRDPAANTRSVWGIVVLLAWYRSLRDHTLQVRSADAS</sequence>
<dbReference type="PROSITE" id="PS51278">
    <property type="entry name" value="GATASE_TYPE_2"/>
    <property type="match status" value="1"/>
</dbReference>
<keyword evidence="9" id="KW-0028">Amino-acid biosynthesis</keyword>
<dbReference type="GO" id="GO:0006529">
    <property type="term" value="P:asparagine biosynthetic process"/>
    <property type="evidence" value="ECO:0007669"/>
    <property type="project" value="UniProtKB-KW"/>
</dbReference>
<evidence type="ECO:0000256" key="4">
    <source>
        <dbReference type="ARBA" id="ARBA00022741"/>
    </source>
</evidence>
<keyword evidence="6 9" id="KW-0061">Asparagine biosynthesis</keyword>
<organism evidence="13 14">
    <name type="scientific">Nonomuraea longispora</name>
    <dbReference type="NCBI Taxonomy" id="1848320"/>
    <lineage>
        <taxon>Bacteria</taxon>
        <taxon>Bacillati</taxon>
        <taxon>Actinomycetota</taxon>
        <taxon>Actinomycetes</taxon>
        <taxon>Streptosporangiales</taxon>
        <taxon>Streptosporangiaceae</taxon>
        <taxon>Nonomuraea</taxon>
    </lineage>
</organism>
<comment type="pathway">
    <text evidence="1">Amino-acid biosynthesis; L-asparagine biosynthesis; L-asparagine from L-aspartate (L-Gln route): step 1/1.</text>
</comment>
<evidence type="ECO:0000259" key="12">
    <source>
        <dbReference type="PROSITE" id="PS51278"/>
    </source>
</evidence>
<feature type="domain" description="Glutamine amidotransferase type-2" evidence="12">
    <location>
        <begin position="11"/>
        <end position="221"/>
    </location>
</feature>
<keyword evidence="4 10" id="KW-0547">Nucleotide-binding</keyword>
<dbReference type="SUPFAM" id="SSF56235">
    <property type="entry name" value="N-terminal nucleophile aminohydrolases (Ntn hydrolases)"/>
    <property type="match status" value="1"/>
</dbReference>
<evidence type="ECO:0000256" key="5">
    <source>
        <dbReference type="ARBA" id="ARBA00022840"/>
    </source>
</evidence>
<dbReference type="PIRSF" id="PIRSF001589">
    <property type="entry name" value="Asn_synthetase_glu-h"/>
    <property type="match status" value="1"/>
</dbReference>
<dbReference type="InterPro" id="IPR029055">
    <property type="entry name" value="Ntn_hydrolases_N"/>
</dbReference>
<name>A0A4R4N6G0_9ACTN</name>
<dbReference type="GO" id="GO:0005524">
    <property type="term" value="F:ATP binding"/>
    <property type="evidence" value="ECO:0007669"/>
    <property type="project" value="UniProtKB-KW"/>
</dbReference>
<evidence type="ECO:0000313" key="14">
    <source>
        <dbReference type="Proteomes" id="UP000295157"/>
    </source>
</evidence>
<dbReference type="Gene3D" id="3.40.50.620">
    <property type="entry name" value="HUPs"/>
    <property type="match status" value="1"/>
</dbReference>
<comment type="catalytic activity">
    <reaction evidence="8">
        <text>L-aspartate + L-glutamine + ATP + H2O = L-asparagine + L-glutamate + AMP + diphosphate + H(+)</text>
        <dbReference type="Rhea" id="RHEA:12228"/>
        <dbReference type="ChEBI" id="CHEBI:15377"/>
        <dbReference type="ChEBI" id="CHEBI:15378"/>
        <dbReference type="ChEBI" id="CHEBI:29985"/>
        <dbReference type="ChEBI" id="CHEBI:29991"/>
        <dbReference type="ChEBI" id="CHEBI:30616"/>
        <dbReference type="ChEBI" id="CHEBI:33019"/>
        <dbReference type="ChEBI" id="CHEBI:58048"/>
        <dbReference type="ChEBI" id="CHEBI:58359"/>
        <dbReference type="ChEBI" id="CHEBI:456215"/>
        <dbReference type="EC" id="6.3.5.4"/>
    </reaction>
</comment>
<dbReference type="InterPro" id="IPR033738">
    <property type="entry name" value="AsnB_N"/>
</dbReference>
<dbReference type="PANTHER" id="PTHR43284:SF1">
    <property type="entry name" value="ASPARAGINE SYNTHETASE"/>
    <property type="match status" value="1"/>
</dbReference>
<gene>
    <name evidence="13" type="primary">asnB</name>
    <name evidence="13" type="ORF">E1267_28405</name>
</gene>
<evidence type="ECO:0000256" key="9">
    <source>
        <dbReference type="PIRSR" id="PIRSR001589-1"/>
    </source>
</evidence>
<proteinExistence type="inferred from homology"/>
<feature type="binding site" evidence="10">
    <location>
        <position position="108"/>
    </location>
    <ligand>
        <name>L-glutamine</name>
        <dbReference type="ChEBI" id="CHEBI:58359"/>
    </ligand>
</feature>
<evidence type="ECO:0000256" key="6">
    <source>
        <dbReference type="ARBA" id="ARBA00022888"/>
    </source>
</evidence>
<evidence type="ECO:0000256" key="10">
    <source>
        <dbReference type="PIRSR" id="PIRSR001589-2"/>
    </source>
</evidence>
<evidence type="ECO:0000256" key="11">
    <source>
        <dbReference type="PIRSR" id="PIRSR001589-3"/>
    </source>
</evidence>
<keyword evidence="5 10" id="KW-0067">ATP-binding</keyword>
<evidence type="ECO:0000256" key="8">
    <source>
        <dbReference type="ARBA" id="ARBA00048741"/>
    </source>
</evidence>
<feature type="binding site" evidence="10">
    <location>
        <position position="295"/>
    </location>
    <ligand>
        <name>ATP</name>
        <dbReference type="ChEBI" id="CHEBI:30616"/>
    </ligand>
</feature>
<feature type="site" description="Important for beta-aspartyl-AMP intermediate formation" evidence="11">
    <location>
        <position position="371"/>
    </location>
</feature>
<keyword evidence="14" id="KW-1185">Reference proteome</keyword>
<dbReference type="InterPro" id="IPR017932">
    <property type="entry name" value="GATase_2_dom"/>
</dbReference>
<dbReference type="OrthoDB" id="9763290at2"/>
<dbReference type="Gene3D" id="3.60.20.10">
    <property type="entry name" value="Glutamine Phosphoribosylpyrophosphate, subunit 1, domain 1"/>
    <property type="match status" value="1"/>
</dbReference>
<dbReference type="GO" id="GO:0005829">
    <property type="term" value="C:cytosol"/>
    <property type="evidence" value="ECO:0007669"/>
    <property type="project" value="TreeGrafter"/>
</dbReference>
<evidence type="ECO:0000256" key="1">
    <source>
        <dbReference type="ARBA" id="ARBA00005187"/>
    </source>
</evidence>
<reference evidence="13 14" key="1">
    <citation type="submission" date="2019-02" db="EMBL/GenBank/DDBJ databases">
        <title>Draft genome sequences of novel Actinobacteria.</title>
        <authorList>
            <person name="Sahin N."/>
            <person name="Ay H."/>
            <person name="Saygin H."/>
        </authorList>
    </citation>
    <scope>NUCLEOTIDE SEQUENCE [LARGE SCALE GENOMIC DNA]</scope>
    <source>
        <strain evidence="13 14">KC201</strain>
    </source>
</reference>
<dbReference type="GO" id="GO:0004066">
    <property type="term" value="F:asparagine synthase (glutamine-hydrolyzing) activity"/>
    <property type="evidence" value="ECO:0007669"/>
    <property type="project" value="UniProtKB-EC"/>
</dbReference>
<dbReference type="Pfam" id="PF00733">
    <property type="entry name" value="Asn_synthase"/>
    <property type="match status" value="1"/>
</dbReference>